<keyword evidence="8" id="KW-1185">Reference proteome</keyword>
<evidence type="ECO:0000256" key="6">
    <source>
        <dbReference type="ARBA" id="ARBA00023274"/>
    </source>
</evidence>
<evidence type="ECO:0000256" key="5">
    <source>
        <dbReference type="ARBA" id="ARBA00023128"/>
    </source>
</evidence>
<dbReference type="InterPro" id="IPR019189">
    <property type="entry name" value="Ribosomal_mL41"/>
</dbReference>
<evidence type="ECO:0000313" key="7">
    <source>
        <dbReference type="EMBL" id="PWN95874.1"/>
    </source>
</evidence>
<dbReference type="GeneID" id="37268581"/>
<name>A0A316Z466_9BASI</name>
<keyword evidence="6" id="KW-0687">Ribonucleoprotein</keyword>
<dbReference type="RefSeq" id="XP_025596153.1">
    <property type="nucleotide sequence ID" value="XM_025741037.1"/>
</dbReference>
<evidence type="ECO:0000256" key="2">
    <source>
        <dbReference type="ARBA" id="ARBA00010152"/>
    </source>
</evidence>
<dbReference type="OrthoDB" id="408933at2759"/>
<evidence type="ECO:0000256" key="3">
    <source>
        <dbReference type="ARBA" id="ARBA00022946"/>
    </source>
</evidence>
<dbReference type="GO" id="GO:0005762">
    <property type="term" value="C:mitochondrial large ribosomal subunit"/>
    <property type="evidence" value="ECO:0007669"/>
    <property type="project" value="InterPro"/>
</dbReference>
<accession>A0A316Z466</accession>
<organism evidence="7 8">
    <name type="scientific">Tilletiopsis washingtonensis</name>
    <dbReference type="NCBI Taxonomy" id="58919"/>
    <lineage>
        <taxon>Eukaryota</taxon>
        <taxon>Fungi</taxon>
        <taxon>Dikarya</taxon>
        <taxon>Basidiomycota</taxon>
        <taxon>Ustilaginomycotina</taxon>
        <taxon>Exobasidiomycetes</taxon>
        <taxon>Entylomatales</taxon>
        <taxon>Entylomatales incertae sedis</taxon>
        <taxon>Tilletiopsis</taxon>
    </lineage>
</organism>
<sequence>MSFRPTLALLSKASRLPLSSKKGNKDFYKGTRTPNVLLRKRIALADKHGMQLYDEFGRPATWNKRTHRIDEARVPAYIVPPGLADTPLRPYVYMGPASSSGVPMPAPGYPGGPKMEPKRGLDADYYEAVSEEIWQRREAADGEGSGSKR</sequence>
<dbReference type="GO" id="GO:0003735">
    <property type="term" value="F:structural constituent of ribosome"/>
    <property type="evidence" value="ECO:0007669"/>
    <property type="project" value="InterPro"/>
</dbReference>
<gene>
    <name evidence="7" type="ORF">FA09DRAFT_321993</name>
</gene>
<keyword evidence="3" id="KW-0809">Transit peptide</keyword>
<dbReference type="EMBL" id="KZ819302">
    <property type="protein sequence ID" value="PWN95874.1"/>
    <property type="molecule type" value="Genomic_DNA"/>
</dbReference>
<dbReference type="PANTHER" id="PTHR21338">
    <property type="entry name" value="MITOCHONDRIAL RIBOSOMAL PROTEIN L41"/>
    <property type="match status" value="1"/>
</dbReference>
<dbReference type="Proteomes" id="UP000245946">
    <property type="component" value="Unassembled WGS sequence"/>
</dbReference>
<dbReference type="GO" id="GO:0006412">
    <property type="term" value="P:translation"/>
    <property type="evidence" value="ECO:0007669"/>
    <property type="project" value="TreeGrafter"/>
</dbReference>
<evidence type="ECO:0000313" key="8">
    <source>
        <dbReference type="Proteomes" id="UP000245946"/>
    </source>
</evidence>
<keyword evidence="4" id="KW-0689">Ribosomal protein</keyword>
<protein>
    <submittedName>
        <fullName evidence="7">Uncharacterized protein</fullName>
    </submittedName>
</protein>
<dbReference type="AlphaFoldDB" id="A0A316Z466"/>
<keyword evidence="5" id="KW-0496">Mitochondrion</keyword>
<dbReference type="PANTHER" id="PTHR21338:SF0">
    <property type="entry name" value="LARGE RIBOSOMAL SUBUNIT PROTEIN ML41"/>
    <property type="match status" value="1"/>
</dbReference>
<proteinExistence type="inferred from homology"/>
<dbReference type="Pfam" id="PF09809">
    <property type="entry name" value="MRP-L27"/>
    <property type="match status" value="1"/>
</dbReference>
<evidence type="ECO:0000256" key="4">
    <source>
        <dbReference type="ARBA" id="ARBA00022980"/>
    </source>
</evidence>
<comment type="subcellular location">
    <subcellularLocation>
        <location evidence="1">Mitochondrion</location>
    </subcellularLocation>
</comment>
<evidence type="ECO:0000256" key="1">
    <source>
        <dbReference type="ARBA" id="ARBA00004173"/>
    </source>
</evidence>
<comment type="similarity">
    <text evidence="2">Belongs to the mitochondrion-specific ribosomal protein mL41 family.</text>
</comment>
<reference evidence="7 8" key="1">
    <citation type="journal article" date="2018" name="Mol. Biol. Evol.">
        <title>Broad Genomic Sampling Reveals a Smut Pathogenic Ancestry of the Fungal Clade Ustilaginomycotina.</title>
        <authorList>
            <person name="Kijpornyongpan T."/>
            <person name="Mondo S.J."/>
            <person name="Barry K."/>
            <person name="Sandor L."/>
            <person name="Lee J."/>
            <person name="Lipzen A."/>
            <person name="Pangilinan J."/>
            <person name="LaButti K."/>
            <person name="Hainaut M."/>
            <person name="Henrissat B."/>
            <person name="Grigoriev I.V."/>
            <person name="Spatafora J.W."/>
            <person name="Aime M.C."/>
        </authorList>
    </citation>
    <scope>NUCLEOTIDE SEQUENCE [LARGE SCALE GENOMIC DNA]</scope>
    <source>
        <strain evidence="7 8">MCA 4186</strain>
    </source>
</reference>